<accession>A0A0D7EZA5</accession>
<dbReference type="Proteomes" id="UP000032515">
    <property type="component" value="Unassembled WGS sequence"/>
</dbReference>
<keyword evidence="1" id="KW-1133">Transmembrane helix</keyword>
<dbReference type="PATRIC" id="fig|1076.23.peg.1173"/>
<feature type="transmembrane region" description="Helical" evidence="1">
    <location>
        <begin position="18"/>
        <end position="38"/>
    </location>
</feature>
<keyword evidence="1" id="KW-0472">Membrane</keyword>
<sequence length="120" mass="12688">MTFASDPSGKRRLRSPRGIAAVFLMVAYLLAGTLHSLYDIDVTNPAGSSIVATQMNKDVDLSGKGLAVEHHCHGCFSVSVPIPVILATPLEPTSKLILARLTHDSGLAPGLDPPPPRHLT</sequence>
<keyword evidence="1" id="KW-0812">Transmembrane</keyword>
<dbReference type="AlphaFoldDB" id="A0A0D7EZA5"/>
<name>A0A0D7EZA5_RHOPL</name>
<dbReference type="EMBL" id="JXXE01000178">
    <property type="protein sequence ID" value="KIZ44767.1"/>
    <property type="molecule type" value="Genomic_DNA"/>
</dbReference>
<evidence type="ECO:0000256" key="1">
    <source>
        <dbReference type="SAM" id="Phobius"/>
    </source>
</evidence>
<gene>
    <name evidence="2" type="ORF">OO17_09150</name>
</gene>
<evidence type="ECO:0000313" key="3">
    <source>
        <dbReference type="Proteomes" id="UP000032515"/>
    </source>
</evidence>
<evidence type="ECO:0000313" key="2">
    <source>
        <dbReference type="EMBL" id="KIZ44767.1"/>
    </source>
</evidence>
<protein>
    <recommendedName>
        <fullName evidence="4">DUF2946 domain-containing protein</fullName>
    </recommendedName>
</protein>
<organism evidence="2 3">
    <name type="scientific">Rhodopseudomonas palustris</name>
    <dbReference type="NCBI Taxonomy" id="1076"/>
    <lineage>
        <taxon>Bacteria</taxon>
        <taxon>Pseudomonadati</taxon>
        <taxon>Pseudomonadota</taxon>
        <taxon>Alphaproteobacteria</taxon>
        <taxon>Hyphomicrobiales</taxon>
        <taxon>Nitrobacteraceae</taxon>
        <taxon>Rhodopseudomonas</taxon>
    </lineage>
</organism>
<evidence type="ECO:0008006" key="4">
    <source>
        <dbReference type="Google" id="ProtNLM"/>
    </source>
</evidence>
<reference evidence="2 3" key="1">
    <citation type="submission" date="2014-11" db="EMBL/GenBank/DDBJ databases">
        <title>Genomics and ecophysiology of heterotrophic nitrogen fixing bacteria isolated from estuarine surface water.</title>
        <authorList>
            <person name="Bentzon-Tilia M."/>
            <person name="Severin I."/>
            <person name="Hansen L.H."/>
            <person name="Riemann L."/>
        </authorList>
    </citation>
    <scope>NUCLEOTIDE SEQUENCE [LARGE SCALE GENOMIC DNA]</scope>
    <source>
        <strain evidence="2 3">BAL398</strain>
    </source>
</reference>
<comment type="caution">
    <text evidence="2">The sequence shown here is derived from an EMBL/GenBank/DDBJ whole genome shotgun (WGS) entry which is preliminary data.</text>
</comment>
<proteinExistence type="predicted"/>